<dbReference type="InterPro" id="IPR037185">
    <property type="entry name" value="EmrE-like"/>
</dbReference>
<feature type="transmembrane region" description="Helical" evidence="5">
    <location>
        <begin position="188"/>
        <end position="207"/>
    </location>
</feature>
<evidence type="ECO:0000256" key="1">
    <source>
        <dbReference type="ARBA" id="ARBA00004141"/>
    </source>
</evidence>
<feature type="transmembrane region" description="Helical" evidence="5">
    <location>
        <begin position="154"/>
        <end position="176"/>
    </location>
</feature>
<keyword evidence="3 5" id="KW-1133">Transmembrane helix</keyword>
<evidence type="ECO:0000259" key="6">
    <source>
        <dbReference type="Pfam" id="PF03151"/>
    </source>
</evidence>
<reference evidence="7 8" key="1">
    <citation type="submission" date="2016-10" db="EMBL/GenBank/DDBJ databases">
        <authorList>
            <person name="Cai Z."/>
        </authorList>
    </citation>
    <scope>NUCLEOTIDE SEQUENCE [LARGE SCALE GENOMIC DNA]</scope>
</reference>
<evidence type="ECO:0000256" key="3">
    <source>
        <dbReference type="ARBA" id="ARBA00022989"/>
    </source>
</evidence>
<dbReference type="GO" id="GO:0016020">
    <property type="term" value="C:membrane"/>
    <property type="evidence" value="ECO:0007669"/>
    <property type="project" value="UniProtKB-SubCell"/>
</dbReference>
<feature type="transmembrane region" description="Helical" evidence="5">
    <location>
        <begin position="12"/>
        <end position="33"/>
    </location>
</feature>
<feature type="transmembrane region" description="Helical" evidence="5">
    <location>
        <begin position="77"/>
        <end position="97"/>
    </location>
</feature>
<dbReference type="Proteomes" id="UP000256970">
    <property type="component" value="Unassembled WGS sequence"/>
</dbReference>
<feature type="transmembrane region" description="Helical" evidence="5">
    <location>
        <begin position="253"/>
        <end position="274"/>
    </location>
</feature>
<feature type="transmembrane region" description="Helical" evidence="5">
    <location>
        <begin position="39"/>
        <end position="65"/>
    </location>
</feature>
<sequence length="386" mass="40870">MGEDSSGTAFDALAWFMNVSTSVLIVFVNKLLMDAKHGYAFTFATTLCAFHFLSAAACVKLSQLLGWTQSAHMPWRVVMYFAIVADVSIASLNLSLLVNSVGFYQVAKLLIIPFVCVVELLYMRKRFSAPVVASIAVVIMGVAIVTVTDVTITPAGLLVAALSVVSSGMQQILCGSIQRQHKLQSHQLLANTAPIQGGMLLLLGPFIDKLVSGSWVGRYTLTTPGLACLMASCAISVAVNISQFMCLGRFSAVTFQVLGHTKTVLVLLTSWWVLHEPMSPRKAMGMMLAVAGMVAYGYFNSSSGSSSNSSSSSSSSSLDKLAAKERSAEQLPLFNRSANSSQDLPTVVTASQVMGSAGVEKRLTAVPSSGSLAKSGSLTTINVVAR</sequence>
<dbReference type="InterPro" id="IPR004853">
    <property type="entry name" value="Sugar_P_trans_dom"/>
</dbReference>
<dbReference type="Pfam" id="PF03151">
    <property type="entry name" value="TPT"/>
    <property type="match status" value="1"/>
</dbReference>
<feature type="transmembrane region" description="Helical" evidence="5">
    <location>
        <begin position="129"/>
        <end position="148"/>
    </location>
</feature>
<keyword evidence="8" id="KW-1185">Reference proteome</keyword>
<dbReference type="AlphaFoldDB" id="A0A383V4I0"/>
<dbReference type="EMBL" id="FNXT01000003">
    <property type="protein sequence ID" value="SZX59484.1"/>
    <property type="molecule type" value="Genomic_DNA"/>
</dbReference>
<keyword evidence="4 5" id="KW-0472">Membrane</keyword>
<evidence type="ECO:0000256" key="2">
    <source>
        <dbReference type="ARBA" id="ARBA00022692"/>
    </source>
</evidence>
<proteinExistence type="predicted"/>
<feature type="transmembrane region" description="Helical" evidence="5">
    <location>
        <begin position="103"/>
        <end position="122"/>
    </location>
</feature>
<evidence type="ECO:0000313" key="7">
    <source>
        <dbReference type="EMBL" id="SZX59484.1"/>
    </source>
</evidence>
<gene>
    <name evidence="7" type="ORF">BQ4739_LOCUS98</name>
</gene>
<comment type="subcellular location">
    <subcellularLocation>
        <location evidence="1">Membrane</location>
        <topology evidence="1">Multi-pass membrane protein</topology>
    </subcellularLocation>
</comment>
<dbReference type="InterPro" id="IPR050186">
    <property type="entry name" value="TPT_transporter"/>
</dbReference>
<name>A0A383V4I0_TETOB</name>
<evidence type="ECO:0000313" key="8">
    <source>
        <dbReference type="Proteomes" id="UP000256970"/>
    </source>
</evidence>
<feature type="transmembrane region" description="Helical" evidence="5">
    <location>
        <begin position="219"/>
        <end position="241"/>
    </location>
</feature>
<keyword evidence="2 5" id="KW-0812">Transmembrane</keyword>
<dbReference type="PANTHER" id="PTHR11132">
    <property type="entry name" value="SOLUTE CARRIER FAMILY 35"/>
    <property type="match status" value="1"/>
</dbReference>
<feature type="domain" description="Sugar phosphate transporter" evidence="6">
    <location>
        <begin position="14"/>
        <end position="296"/>
    </location>
</feature>
<dbReference type="SUPFAM" id="SSF103481">
    <property type="entry name" value="Multidrug resistance efflux transporter EmrE"/>
    <property type="match status" value="1"/>
</dbReference>
<evidence type="ECO:0000256" key="4">
    <source>
        <dbReference type="ARBA" id="ARBA00023136"/>
    </source>
</evidence>
<protein>
    <recommendedName>
        <fullName evidence="6">Sugar phosphate transporter domain-containing protein</fullName>
    </recommendedName>
</protein>
<accession>A0A383V4I0</accession>
<evidence type="ECO:0000256" key="5">
    <source>
        <dbReference type="SAM" id="Phobius"/>
    </source>
</evidence>
<organism evidence="7 8">
    <name type="scientific">Tetradesmus obliquus</name>
    <name type="common">Green alga</name>
    <name type="synonym">Acutodesmus obliquus</name>
    <dbReference type="NCBI Taxonomy" id="3088"/>
    <lineage>
        <taxon>Eukaryota</taxon>
        <taxon>Viridiplantae</taxon>
        <taxon>Chlorophyta</taxon>
        <taxon>core chlorophytes</taxon>
        <taxon>Chlorophyceae</taxon>
        <taxon>CS clade</taxon>
        <taxon>Sphaeropleales</taxon>
        <taxon>Scenedesmaceae</taxon>
        <taxon>Tetradesmus</taxon>
    </lineage>
</organism>
<feature type="transmembrane region" description="Helical" evidence="5">
    <location>
        <begin position="280"/>
        <end position="299"/>
    </location>
</feature>